<evidence type="ECO:0000259" key="4">
    <source>
        <dbReference type="Pfam" id="PF01872"/>
    </source>
</evidence>
<dbReference type="InterPro" id="IPR050765">
    <property type="entry name" value="Riboflavin_Biosynth_HTPR"/>
</dbReference>
<dbReference type="PANTHER" id="PTHR38011">
    <property type="entry name" value="DIHYDROFOLATE REDUCTASE FAMILY PROTEIN (AFU_ORTHOLOGUE AFUA_8G06820)"/>
    <property type="match status" value="1"/>
</dbReference>
<dbReference type="EMBL" id="BSUJ01000001">
    <property type="protein sequence ID" value="GMA19612.1"/>
    <property type="molecule type" value="Genomic_DNA"/>
</dbReference>
<keyword evidence="2" id="KW-0521">NADP</keyword>
<organism evidence="5 6">
    <name type="scientific">Arsenicicoccus piscis</name>
    <dbReference type="NCBI Taxonomy" id="673954"/>
    <lineage>
        <taxon>Bacteria</taxon>
        <taxon>Bacillati</taxon>
        <taxon>Actinomycetota</taxon>
        <taxon>Actinomycetes</taxon>
        <taxon>Micrococcales</taxon>
        <taxon>Intrasporangiaceae</taxon>
        <taxon>Arsenicicoccus</taxon>
    </lineage>
</organism>
<reference evidence="6" key="1">
    <citation type="journal article" date="2019" name="Int. J. Syst. Evol. Microbiol.">
        <title>The Global Catalogue of Microorganisms (GCM) 10K type strain sequencing project: providing services to taxonomists for standard genome sequencing and annotation.</title>
        <authorList>
            <consortium name="The Broad Institute Genomics Platform"/>
            <consortium name="The Broad Institute Genome Sequencing Center for Infectious Disease"/>
            <person name="Wu L."/>
            <person name="Ma J."/>
        </authorList>
    </citation>
    <scope>NUCLEOTIDE SEQUENCE [LARGE SCALE GENOMIC DNA]</scope>
    <source>
        <strain evidence="6">NBRC 105830</strain>
    </source>
</reference>
<dbReference type="Gene3D" id="3.40.430.10">
    <property type="entry name" value="Dihydrofolate Reductase, subunit A"/>
    <property type="match status" value="1"/>
</dbReference>
<keyword evidence="3" id="KW-0560">Oxidoreductase</keyword>
<evidence type="ECO:0000256" key="3">
    <source>
        <dbReference type="ARBA" id="ARBA00023002"/>
    </source>
</evidence>
<dbReference type="InterPro" id="IPR024072">
    <property type="entry name" value="DHFR-like_dom_sf"/>
</dbReference>
<accession>A0ABQ6HN92</accession>
<keyword evidence="6" id="KW-1185">Reference proteome</keyword>
<feature type="domain" description="Bacterial bifunctional deaminase-reductase C-terminal" evidence="4">
    <location>
        <begin position="30"/>
        <end position="221"/>
    </location>
</feature>
<protein>
    <recommendedName>
        <fullName evidence="4">Bacterial bifunctional deaminase-reductase C-terminal domain-containing protein</fullName>
    </recommendedName>
</protein>
<comment type="caution">
    <text evidence="5">The sequence shown here is derived from an EMBL/GenBank/DDBJ whole genome shotgun (WGS) entry which is preliminary data.</text>
</comment>
<evidence type="ECO:0000256" key="1">
    <source>
        <dbReference type="ARBA" id="ARBA00005104"/>
    </source>
</evidence>
<dbReference type="Pfam" id="PF01872">
    <property type="entry name" value="RibD_C"/>
    <property type="match status" value="1"/>
</dbReference>
<gene>
    <name evidence="5" type="ORF">GCM10025862_16330</name>
</gene>
<evidence type="ECO:0000256" key="2">
    <source>
        <dbReference type="ARBA" id="ARBA00022857"/>
    </source>
</evidence>
<evidence type="ECO:0000313" key="6">
    <source>
        <dbReference type="Proteomes" id="UP001157109"/>
    </source>
</evidence>
<dbReference type="RefSeq" id="WP_241445241.1">
    <property type="nucleotide sequence ID" value="NZ_BSUJ01000001.1"/>
</dbReference>
<dbReference type="SUPFAM" id="SSF53597">
    <property type="entry name" value="Dihydrofolate reductase-like"/>
    <property type="match status" value="1"/>
</dbReference>
<dbReference type="PANTHER" id="PTHR38011:SF7">
    <property type="entry name" value="2,5-DIAMINO-6-RIBOSYLAMINO-4(3H)-PYRIMIDINONE 5'-PHOSPHATE REDUCTASE"/>
    <property type="match status" value="1"/>
</dbReference>
<sequence length="249" mass="26433">MHELRPGPTLDDPLEVYLRVDRSHPRAEAWVLGHMVAGIDGTAAIHGRVGALSTAPDQVLFRRMRQLADVVLVGAETIRREGYGPLSLDQDAQAARVALGMPPTPPLAIVSRSLDIDWSSAAFGDAPAHARTLVITCAATDPERLRAAREVADVVVAGEDGVDPALAVRALAALGHRVILCEGGPTWLGQLASTGHLDELCLTIAPLMGGDALPVAVTPTGGELSHYRLCHVLEDSGTLFLRYEASRQE</sequence>
<dbReference type="InterPro" id="IPR002734">
    <property type="entry name" value="RibDG_C"/>
</dbReference>
<evidence type="ECO:0000313" key="5">
    <source>
        <dbReference type="EMBL" id="GMA19612.1"/>
    </source>
</evidence>
<dbReference type="Proteomes" id="UP001157109">
    <property type="component" value="Unassembled WGS sequence"/>
</dbReference>
<proteinExistence type="predicted"/>
<comment type="pathway">
    <text evidence="1">Cofactor biosynthesis; riboflavin biosynthesis.</text>
</comment>
<name>A0ABQ6HN92_9MICO</name>